<evidence type="ECO:0000256" key="1">
    <source>
        <dbReference type="ARBA" id="ARBA00001946"/>
    </source>
</evidence>
<comment type="caution">
    <text evidence="7">The sequence shown here is derived from an EMBL/GenBank/DDBJ whole genome shotgun (WGS) entry which is preliminary data.</text>
</comment>
<keyword evidence="5" id="KW-0460">Magnesium</keyword>
<dbReference type="PROSITE" id="PS00444">
    <property type="entry name" value="POLYPRENYL_SYNTHASE_2"/>
    <property type="match status" value="1"/>
</dbReference>
<dbReference type="Pfam" id="PF00348">
    <property type="entry name" value="polyprenyl_synt"/>
    <property type="match status" value="1"/>
</dbReference>
<keyword evidence="4" id="KW-0479">Metal-binding</keyword>
<organism evidence="7 8">
    <name type="scientific">Eiseniibacteriota bacterium</name>
    <dbReference type="NCBI Taxonomy" id="2212470"/>
    <lineage>
        <taxon>Bacteria</taxon>
        <taxon>Candidatus Eiseniibacteriota</taxon>
    </lineage>
</organism>
<evidence type="ECO:0000256" key="2">
    <source>
        <dbReference type="ARBA" id="ARBA00006706"/>
    </source>
</evidence>
<dbReference type="InterPro" id="IPR000092">
    <property type="entry name" value="Polyprenyl_synt"/>
</dbReference>
<dbReference type="SFLD" id="SFLDG01017">
    <property type="entry name" value="Polyprenyl_Transferase_Like"/>
    <property type="match status" value="1"/>
</dbReference>
<evidence type="ECO:0000313" key="7">
    <source>
        <dbReference type="EMBL" id="NNF05478.1"/>
    </source>
</evidence>
<dbReference type="PANTHER" id="PTHR12001:SF69">
    <property type="entry name" value="ALL TRANS-POLYPRENYL-DIPHOSPHATE SYNTHASE PDSS1"/>
    <property type="match status" value="1"/>
</dbReference>
<reference evidence="7 8" key="1">
    <citation type="submission" date="2020-03" db="EMBL/GenBank/DDBJ databases">
        <title>Metabolic flexibility allows generalist bacteria to become dominant in a frequently disturbed ecosystem.</title>
        <authorList>
            <person name="Chen Y.-J."/>
            <person name="Leung P.M."/>
            <person name="Bay S.K."/>
            <person name="Hugenholtz P."/>
            <person name="Kessler A.J."/>
            <person name="Shelley G."/>
            <person name="Waite D.W."/>
            <person name="Cook P.L."/>
            <person name="Greening C."/>
        </authorList>
    </citation>
    <scope>NUCLEOTIDE SEQUENCE [LARGE SCALE GENOMIC DNA]</scope>
    <source>
        <strain evidence="7">SS_bin_28</strain>
    </source>
</reference>
<dbReference type="InterPro" id="IPR033749">
    <property type="entry name" value="Polyprenyl_synt_CS"/>
</dbReference>
<dbReference type="EMBL" id="JABDJR010000061">
    <property type="protein sequence ID" value="NNF05478.1"/>
    <property type="molecule type" value="Genomic_DNA"/>
</dbReference>
<dbReference type="PROSITE" id="PS00723">
    <property type="entry name" value="POLYPRENYL_SYNTHASE_1"/>
    <property type="match status" value="1"/>
</dbReference>
<dbReference type="SFLD" id="SFLDS00005">
    <property type="entry name" value="Isoprenoid_Synthase_Type_I"/>
    <property type="match status" value="1"/>
</dbReference>
<evidence type="ECO:0000313" key="8">
    <source>
        <dbReference type="Proteomes" id="UP000547674"/>
    </source>
</evidence>
<dbReference type="SUPFAM" id="SSF48576">
    <property type="entry name" value="Terpenoid synthases"/>
    <property type="match status" value="1"/>
</dbReference>
<evidence type="ECO:0000256" key="6">
    <source>
        <dbReference type="RuleBase" id="RU004466"/>
    </source>
</evidence>
<accession>A0A7Y2E5B2</accession>
<name>A0A7Y2E5B2_UNCEI</name>
<dbReference type="PANTHER" id="PTHR12001">
    <property type="entry name" value="GERANYLGERANYL PYROPHOSPHATE SYNTHASE"/>
    <property type="match status" value="1"/>
</dbReference>
<dbReference type="Gene3D" id="1.10.600.10">
    <property type="entry name" value="Farnesyl Diphosphate Synthase"/>
    <property type="match status" value="1"/>
</dbReference>
<keyword evidence="3 6" id="KW-0808">Transferase</keyword>
<comment type="cofactor">
    <cofactor evidence="1">
        <name>Mg(2+)</name>
        <dbReference type="ChEBI" id="CHEBI:18420"/>
    </cofactor>
</comment>
<dbReference type="GO" id="GO:0004659">
    <property type="term" value="F:prenyltransferase activity"/>
    <property type="evidence" value="ECO:0007669"/>
    <property type="project" value="InterPro"/>
</dbReference>
<dbReference type="AlphaFoldDB" id="A0A7Y2E5B2"/>
<evidence type="ECO:0000256" key="5">
    <source>
        <dbReference type="ARBA" id="ARBA00022842"/>
    </source>
</evidence>
<comment type="similarity">
    <text evidence="2 6">Belongs to the FPP/GGPP synthase family.</text>
</comment>
<proteinExistence type="inferred from homology"/>
<dbReference type="CDD" id="cd00685">
    <property type="entry name" value="Trans_IPPS_HT"/>
    <property type="match status" value="1"/>
</dbReference>
<dbReference type="InterPro" id="IPR008949">
    <property type="entry name" value="Isoprenoid_synthase_dom_sf"/>
</dbReference>
<dbReference type="Proteomes" id="UP000547674">
    <property type="component" value="Unassembled WGS sequence"/>
</dbReference>
<evidence type="ECO:0000256" key="4">
    <source>
        <dbReference type="ARBA" id="ARBA00022723"/>
    </source>
</evidence>
<dbReference type="GO" id="GO:0046872">
    <property type="term" value="F:metal ion binding"/>
    <property type="evidence" value="ECO:0007669"/>
    <property type="project" value="UniProtKB-KW"/>
</dbReference>
<evidence type="ECO:0000256" key="3">
    <source>
        <dbReference type="ARBA" id="ARBA00022679"/>
    </source>
</evidence>
<protein>
    <submittedName>
        <fullName evidence="7">Polyprenyl synthetase family protein</fullName>
    </submittedName>
</protein>
<dbReference type="GO" id="GO:0008299">
    <property type="term" value="P:isoprenoid biosynthetic process"/>
    <property type="evidence" value="ECO:0007669"/>
    <property type="project" value="InterPro"/>
</dbReference>
<sequence>MIEKTGGTDARQKVSIADLHGPVEHELGLVQEELSRFFVCDVALINQISKHMLRSHGKRFRPTLTLLVNKLNGEVSQKAVLAATIVELIHTATLVHDDSIDRSFMRRGIPTVNSIWNDQTSVIMGDYLYSKAFFLLVENNLMEVVQILARATHLMSLGEMLEIEKTLDFSVTEESYNRLIGEKTAVLISAACEIGAYLAWGNGKERRLMADFGMKLGMSFQIMDDILDIEGDAQTMGKRTGSDIRDGKITLPLIESIRNAPEAKVRQIRELMSNGIDDHGAADVVTFAAEYGGLDYARQRARGYADQAIELLDDFEDNQFRQTLHDSVEYVLQRRK</sequence>
<gene>
    <name evidence="7" type="ORF">HKN21_01835</name>
</gene>